<dbReference type="InterPro" id="IPR033134">
    <property type="entry name" value="Asp/Glu_racemase_AS_2"/>
</dbReference>
<dbReference type="PROSITE" id="PS00924">
    <property type="entry name" value="ASP_GLU_RACEMASE_2"/>
    <property type="match status" value="1"/>
</dbReference>
<feature type="binding site" evidence="8">
    <location>
        <begin position="43"/>
        <end position="44"/>
    </location>
    <ligand>
        <name>substrate</name>
    </ligand>
</feature>
<evidence type="ECO:0000256" key="6">
    <source>
        <dbReference type="ARBA" id="ARBA00023316"/>
    </source>
</evidence>
<keyword evidence="4 8" id="KW-0573">Peptidoglycan synthesis</keyword>
<reference evidence="9 10" key="1">
    <citation type="journal article" date="2019" name="Appl. Microbiol. Biotechnol.">
        <title>Uncovering carbohydrate metabolism through a genotype-phenotype association study of 56 lactic acid bacteria genomes.</title>
        <authorList>
            <person name="Buron-Moles G."/>
            <person name="Chailyan A."/>
            <person name="Dolejs I."/>
            <person name="Forster J."/>
            <person name="Miks M.H."/>
        </authorList>
    </citation>
    <scope>NUCLEOTIDE SEQUENCE [LARGE SCALE GENOMIC DNA]</scope>
    <source>
        <strain evidence="9 10">ATCC 29644</strain>
    </source>
</reference>
<dbReference type="InterPro" id="IPR015942">
    <property type="entry name" value="Asp/Glu/hydantoin_racemase"/>
</dbReference>
<name>A0A4R5NEA4_9LACO</name>
<dbReference type="InterPro" id="IPR004391">
    <property type="entry name" value="Glu_race"/>
</dbReference>
<protein>
    <recommendedName>
        <fullName evidence="7 8">Glutamate racemase</fullName>
        <ecNumber evidence="2 8">5.1.1.3</ecNumber>
    </recommendedName>
</protein>
<keyword evidence="6 8" id="KW-0961">Cell wall biogenesis/degradation</keyword>
<dbReference type="EMBL" id="PUFN01000018">
    <property type="protein sequence ID" value="TDG71944.1"/>
    <property type="molecule type" value="Genomic_DNA"/>
</dbReference>
<dbReference type="Proteomes" id="UP000295257">
    <property type="component" value="Unassembled WGS sequence"/>
</dbReference>
<comment type="function">
    <text evidence="8">Provides the (R)-glutamate required for cell wall biosynthesis.</text>
</comment>
<sequence length="281" mass="31275">MSDQRPIGVLDSGLGGLTVVQEVIRQLPNESIIFIGDEARMPYGVKTHEQIISYTREMVQYLISQNVKMIIYGCNTATAQALDAMEKEFTIPMIGVIKPGSEAATNVTKTNHIGIIGTQSTINSKSYNETIKNLDPKADVLGIAAQKFVSIVESDSANTKQAKENIETTLKPFKDSDYDTLVLGCTHFPMLKEQISDYLPDIKLVDPALKTVERAEKYLTDNNLLTDSKNRVLQLHATANIEEFSKLAKRWLDVKIDEINLVDLEDAVAIGGKNERNNHRH</sequence>
<feature type="active site" description="Proton donor/acceptor" evidence="8">
    <location>
        <position position="74"/>
    </location>
</feature>
<dbReference type="GO" id="GO:0009252">
    <property type="term" value="P:peptidoglycan biosynthetic process"/>
    <property type="evidence" value="ECO:0007669"/>
    <property type="project" value="UniProtKB-UniRule"/>
</dbReference>
<dbReference type="EC" id="5.1.1.3" evidence="2 8"/>
<feature type="binding site" evidence="8">
    <location>
        <begin position="186"/>
        <end position="187"/>
    </location>
    <ligand>
        <name>substrate</name>
    </ligand>
</feature>
<dbReference type="STRING" id="1612.ABB44_00950"/>
<dbReference type="GO" id="GO:0008881">
    <property type="term" value="F:glutamate racemase activity"/>
    <property type="evidence" value="ECO:0007669"/>
    <property type="project" value="UniProtKB-UniRule"/>
</dbReference>
<accession>A0A4R5NEA4</accession>
<evidence type="ECO:0000256" key="5">
    <source>
        <dbReference type="ARBA" id="ARBA00023235"/>
    </source>
</evidence>
<dbReference type="PANTHER" id="PTHR21198:SF2">
    <property type="entry name" value="GLUTAMATE RACEMASE"/>
    <property type="match status" value="1"/>
</dbReference>
<comment type="pathway">
    <text evidence="8">Cell wall biogenesis; peptidoglycan biosynthesis.</text>
</comment>
<evidence type="ECO:0000256" key="2">
    <source>
        <dbReference type="ARBA" id="ARBA00013090"/>
    </source>
</evidence>
<evidence type="ECO:0000313" key="9">
    <source>
        <dbReference type="EMBL" id="TDG71944.1"/>
    </source>
</evidence>
<organism evidence="9 10">
    <name type="scientific">Companilactobacillus farciminis</name>
    <dbReference type="NCBI Taxonomy" id="1612"/>
    <lineage>
        <taxon>Bacteria</taxon>
        <taxon>Bacillati</taxon>
        <taxon>Bacillota</taxon>
        <taxon>Bacilli</taxon>
        <taxon>Lactobacillales</taxon>
        <taxon>Lactobacillaceae</taxon>
        <taxon>Companilactobacillus</taxon>
    </lineage>
</organism>
<proteinExistence type="inferred from homology"/>
<dbReference type="Pfam" id="PF01177">
    <property type="entry name" value="Asp_Glu_race"/>
    <property type="match status" value="1"/>
</dbReference>
<dbReference type="RefSeq" id="WP_010018761.1">
    <property type="nucleotide sequence ID" value="NZ_CP162899.1"/>
</dbReference>
<comment type="catalytic activity">
    <reaction evidence="1 8">
        <text>L-glutamate = D-glutamate</text>
        <dbReference type="Rhea" id="RHEA:12813"/>
        <dbReference type="ChEBI" id="CHEBI:29985"/>
        <dbReference type="ChEBI" id="CHEBI:29986"/>
        <dbReference type="EC" id="5.1.1.3"/>
    </reaction>
</comment>
<comment type="similarity">
    <text evidence="8">Belongs to the aspartate/glutamate racemases family.</text>
</comment>
<dbReference type="SUPFAM" id="SSF53681">
    <property type="entry name" value="Aspartate/glutamate racemase"/>
    <property type="match status" value="2"/>
</dbReference>
<gene>
    <name evidence="8" type="primary">murI</name>
    <name evidence="9" type="ORF">C5L30_001641</name>
</gene>
<evidence type="ECO:0000256" key="4">
    <source>
        <dbReference type="ARBA" id="ARBA00022984"/>
    </source>
</evidence>
<dbReference type="AlphaFoldDB" id="A0A4R5NEA4"/>
<dbReference type="GO" id="GO:0042802">
    <property type="term" value="F:identical protein binding"/>
    <property type="evidence" value="ECO:0007669"/>
    <property type="project" value="UniProtKB-ARBA"/>
</dbReference>
<comment type="caution">
    <text evidence="9">The sequence shown here is derived from an EMBL/GenBank/DDBJ whole genome shotgun (WGS) entry which is preliminary data.</text>
</comment>
<evidence type="ECO:0000256" key="1">
    <source>
        <dbReference type="ARBA" id="ARBA00001602"/>
    </source>
</evidence>
<feature type="binding site" evidence="8">
    <location>
        <begin position="11"/>
        <end position="12"/>
    </location>
    <ligand>
        <name>substrate</name>
    </ligand>
</feature>
<dbReference type="FunFam" id="3.40.50.1860:FF:000002">
    <property type="entry name" value="Glutamate racemase"/>
    <property type="match status" value="1"/>
</dbReference>
<dbReference type="HAMAP" id="MF_00258">
    <property type="entry name" value="Glu_racemase"/>
    <property type="match status" value="1"/>
</dbReference>
<keyword evidence="5 8" id="KW-0413">Isomerase</keyword>
<evidence type="ECO:0000256" key="7">
    <source>
        <dbReference type="ARBA" id="ARBA00070053"/>
    </source>
</evidence>
<evidence type="ECO:0000256" key="3">
    <source>
        <dbReference type="ARBA" id="ARBA00022960"/>
    </source>
</evidence>
<keyword evidence="10" id="KW-1185">Reference proteome</keyword>
<feature type="active site" description="Proton donor/acceptor" evidence="8">
    <location>
        <position position="185"/>
    </location>
</feature>
<dbReference type="GO" id="GO:0008360">
    <property type="term" value="P:regulation of cell shape"/>
    <property type="evidence" value="ECO:0007669"/>
    <property type="project" value="UniProtKB-KW"/>
</dbReference>
<evidence type="ECO:0000313" key="10">
    <source>
        <dbReference type="Proteomes" id="UP000295257"/>
    </source>
</evidence>
<dbReference type="Gene3D" id="3.40.50.1860">
    <property type="match status" value="2"/>
</dbReference>
<dbReference type="InterPro" id="IPR001920">
    <property type="entry name" value="Asp/Glu_race"/>
</dbReference>
<dbReference type="PANTHER" id="PTHR21198">
    <property type="entry name" value="GLUTAMATE RACEMASE"/>
    <property type="match status" value="1"/>
</dbReference>
<dbReference type="GO" id="GO:0071555">
    <property type="term" value="P:cell wall organization"/>
    <property type="evidence" value="ECO:0007669"/>
    <property type="project" value="UniProtKB-KW"/>
</dbReference>
<dbReference type="UniPathway" id="UPA00219"/>
<feature type="binding site" evidence="8">
    <location>
        <begin position="75"/>
        <end position="76"/>
    </location>
    <ligand>
        <name>substrate</name>
    </ligand>
</feature>
<dbReference type="OrthoDB" id="9801055at2"/>
<dbReference type="NCBIfam" id="TIGR00067">
    <property type="entry name" value="glut_race"/>
    <property type="match status" value="1"/>
</dbReference>
<evidence type="ECO:0000256" key="8">
    <source>
        <dbReference type="HAMAP-Rule" id="MF_00258"/>
    </source>
</evidence>
<keyword evidence="3 8" id="KW-0133">Cell shape</keyword>